<keyword evidence="2" id="KW-0808">Transferase</keyword>
<name>A0ABP0LEP0_9DINO</name>
<dbReference type="Pfam" id="PF00145">
    <property type="entry name" value="DNA_methylase"/>
    <property type="match status" value="1"/>
</dbReference>
<feature type="region of interest" description="Disordered" evidence="3">
    <location>
        <begin position="628"/>
        <end position="675"/>
    </location>
</feature>
<dbReference type="Gene3D" id="3.40.50.150">
    <property type="entry name" value="Vaccinia Virus protein VP39"/>
    <property type="match status" value="1"/>
</dbReference>
<accession>A0ABP0LEP0</accession>
<dbReference type="InterPro" id="IPR029063">
    <property type="entry name" value="SAM-dependent_MTases_sf"/>
</dbReference>
<dbReference type="SUPFAM" id="SSF53335">
    <property type="entry name" value="S-adenosyl-L-methionine-dependent methyltransferases"/>
    <property type="match status" value="1"/>
</dbReference>
<dbReference type="EMBL" id="CAXAMM010015614">
    <property type="protein sequence ID" value="CAK9036785.1"/>
    <property type="molecule type" value="Genomic_DNA"/>
</dbReference>
<organism evidence="4 5">
    <name type="scientific">Durusdinium trenchii</name>
    <dbReference type="NCBI Taxonomy" id="1381693"/>
    <lineage>
        <taxon>Eukaryota</taxon>
        <taxon>Sar</taxon>
        <taxon>Alveolata</taxon>
        <taxon>Dinophyceae</taxon>
        <taxon>Suessiales</taxon>
        <taxon>Symbiodiniaceae</taxon>
        <taxon>Durusdinium</taxon>
    </lineage>
</organism>
<proteinExistence type="predicted"/>
<keyword evidence="5" id="KW-1185">Reference proteome</keyword>
<reference evidence="4 5" key="1">
    <citation type="submission" date="2024-02" db="EMBL/GenBank/DDBJ databases">
        <authorList>
            <person name="Chen Y."/>
            <person name="Shah S."/>
            <person name="Dougan E. K."/>
            <person name="Thang M."/>
            <person name="Chan C."/>
        </authorList>
    </citation>
    <scope>NUCLEOTIDE SEQUENCE [LARGE SCALE GENOMIC DNA]</scope>
</reference>
<dbReference type="Proteomes" id="UP001642464">
    <property type="component" value="Unassembled WGS sequence"/>
</dbReference>
<evidence type="ECO:0000256" key="1">
    <source>
        <dbReference type="ARBA" id="ARBA00022603"/>
    </source>
</evidence>
<evidence type="ECO:0000256" key="2">
    <source>
        <dbReference type="ARBA" id="ARBA00022679"/>
    </source>
</evidence>
<dbReference type="InterPro" id="IPR001525">
    <property type="entry name" value="C5_MeTfrase"/>
</dbReference>
<feature type="compositionally biased region" description="Basic and acidic residues" evidence="3">
    <location>
        <begin position="633"/>
        <end position="642"/>
    </location>
</feature>
<protein>
    <submittedName>
        <fullName evidence="4">Uncharacterized protein</fullName>
    </submittedName>
</protein>
<evidence type="ECO:0000313" key="5">
    <source>
        <dbReference type="Proteomes" id="UP001642464"/>
    </source>
</evidence>
<feature type="compositionally biased region" description="Acidic residues" evidence="3">
    <location>
        <begin position="658"/>
        <end position="668"/>
    </location>
</feature>
<sequence>MYACGFPCTPYSMLHAKSTLLRDKAAKPLFQCIRNIRGAQPPVALLENVKGFRRVIDQVLEIMDKNLPGHLGETLNYDSAQDEVKGARGYFKQNFPEAAKQILSPREVDALDKVLKFHNGEIQAANTSQTIGRMSLVLDKPKVPLMPNATILLVKEQRFLTGQELLKMTGNGMSMRALYAAKIVGLMALNPFKVRKYTRLNRATLLCVPGLMKTFEKRLNLTLTACVMHGHGCYLYLSDESFSAGSNWQWECDIFCLVKAEMSDMKLSQDPLLVWPGVLQRQSDQLLQVANSTTLLDKPSLDDERRNDVKRLIEAMKRDYPDMRRAINWYQSVLDRDANHSEAYTTLTFLRNVPDDGPSVHDFRFGPVAGKPHISVIPNASVDDFYLSLAHFDYSPGAKNGFYPSNCQFQAHFGEFLTYGYKPTESVSVKFHNDRGDRVLGRFETGFVDGQTKCLLMLSIVAFCAELNFSELELQNANLQKATGRTMDSFVAAHQDKSKNALSKALEASFVAWVEELKADQAQFSSEKDCHTRSWDIVSGFMKEYLTLFVGKSAEAESTVMPASRAWLREMCSEHGNHFDDHAVFLWCNCPSIGVMSATRVSFILNFISNVLADFPMNSVCVLVHPNRASQQEGRKPGAKKEEDEDEPMEKNVTGDAKEDDDSEESDADGSKRKHLEDVEDMASVYGKREGVLTGLCIMSNHTKNMFRNTKAYKTGVVHGISMLPRADMVKPENVAGGTDFIQKVVDGFGVPTIKTKIMVDMNAYDGFAALASIEDMQMDRLVILQSLAQKWVDTESTRERALEIIADHNNQFNADGSYWMEERPETHPPIDRKDTSDESSKVEEPPRKRVKLETFSEQDISKLGHEAQECLSDPEGRWMSFSIKNEDLVILEKKNLPGHIAKLDNLETPVTIQSLVCDLQDAGEVTLLIQISFSGSP</sequence>
<evidence type="ECO:0000313" key="4">
    <source>
        <dbReference type="EMBL" id="CAK9036785.1"/>
    </source>
</evidence>
<gene>
    <name evidence="4" type="ORF">SCF082_LOCUS21872</name>
</gene>
<feature type="region of interest" description="Disordered" evidence="3">
    <location>
        <begin position="822"/>
        <end position="849"/>
    </location>
</feature>
<evidence type="ECO:0000256" key="3">
    <source>
        <dbReference type="SAM" id="MobiDB-lite"/>
    </source>
</evidence>
<comment type="caution">
    <text evidence="4">The sequence shown here is derived from an EMBL/GenBank/DDBJ whole genome shotgun (WGS) entry which is preliminary data.</text>
</comment>
<keyword evidence="1" id="KW-0489">Methyltransferase</keyword>